<proteinExistence type="inferred from homology"/>
<evidence type="ECO:0000256" key="3">
    <source>
        <dbReference type="ARBA" id="ARBA00022729"/>
    </source>
</evidence>
<dbReference type="AlphaFoldDB" id="A0A1Q8QXR3"/>
<dbReference type="Gene3D" id="3.40.190.10">
    <property type="entry name" value="Periplasmic binding protein-like II"/>
    <property type="match status" value="2"/>
</dbReference>
<evidence type="ECO:0000256" key="4">
    <source>
        <dbReference type="RuleBase" id="RU003744"/>
    </source>
</evidence>
<dbReference type="InterPro" id="IPR001320">
    <property type="entry name" value="Iontro_rcpt_C"/>
</dbReference>
<keyword evidence="9" id="KW-1185">Reference proteome</keyword>
<sequence>MRKWSSLVASTLVLGLLLTGCGAANQPSNSSATGGSSTGSASAQSIKLGADVTFPPFEQMQNGKVTGFDIDIITAIAKEANLKIDGDIKTMDFQGLIPAIQTGSLDVAVAGITIKPERAQQVNFSKPYYKSGLSLLVKKDSTITGVPDLKGKTVAVKLGTTGDLMMSKEQGVTVKRFNNIDEAYRELQNSGADAVIFDNPVHQNYINTGHDNVKVVGSLLTGEDYGIAVTKKDAQLVNKINDGLDKIIKSGEYEKIYHKYFKDNYGLVNKK</sequence>
<evidence type="ECO:0000256" key="5">
    <source>
        <dbReference type="SAM" id="SignalP"/>
    </source>
</evidence>
<feature type="chain" id="PRO_5038523053" evidence="5">
    <location>
        <begin position="25"/>
        <end position="271"/>
    </location>
</feature>
<dbReference type="SMART" id="SM00062">
    <property type="entry name" value="PBPb"/>
    <property type="match status" value="1"/>
</dbReference>
<evidence type="ECO:0000313" key="8">
    <source>
        <dbReference type="EMBL" id="OLN32118.1"/>
    </source>
</evidence>
<feature type="domain" description="Ionotropic glutamate receptor C-terminal" evidence="7">
    <location>
        <begin position="45"/>
        <end position="263"/>
    </location>
</feature>
<comment type="subcellular location">
    <subcellularLocation>
        <location evidence="1">Cell envelope</location>
    </subcellularLocation>
</comment>
<dbReference type="Pfam" id="PF00497">
    <property type="entry name" value="SBP_bac_3"/>
    <property type="match status" value="1"/>
</dbReference>
<dbReference type="Proteomes" id="UP000186102">
    <property type="component" value="Unassembled WGS sequence"/>
</dbReference>
<dbReference type="STRING" id="1888891.DSOL_1991"/>
<evidence type="ECO:0000313" key="9">
    <source>
        <dbReference type="Proteomes" id="UP000186102"/>
    </source>
</evidence>
<dbReference type="PANTHER" id="PTHR35936">
    <property type="entry name" value="MEMBRANE-BOUND LYTIC MUREIN TRANSGLYCOSYLASE F"/>
    <property type="match status" value="1"/>
</dbReference>
<dbReference type="GO" id="GO:0015276">
    <property type="term" value="F:ligand-gated monoatomic ion channel activity"/>
    <property type="evidence" value="ECO:0007669"/>
    <property type="project" value="InterPro"/>
</dbReference>
<feature type="domain" description="Solute-binding protein family 3/N-terminal" evidence="6">
    <location>
        <begin position="45"/>
        <end position="264"/>
    </location>
</feature>
<dbReference type="SMART" id="SM00079">
    <property type="entry name" value="PBPe"/>
    <property type="match status" value="1"/>
</dbReference>
<gene>
    <name evidence="8" type="ORF">DSOL_1991</name>
</gene>
<dbReference type="CDD" id="cd13624">
    <property type="entry name" value="PBP2_Arg_Lys_His"/>
    <property type="match status" value="1"/>
</dbReference>
<evidence type="ECO:0000259" key="7">
    <source>
        <dbReference type="SMART" id="SM00079"/>
    </source>
</evidence>
<dbReference type="InterPro" id="IPR001638">
    <property type="entry name" value="Solute-binding_3/MltF_N"/>
</dbReference>
<comment type="caution">
    <text evidence="8">The sequence shown here is derived from an EMBL/GenBank/DDBJ whole genome shotgun (WGS) entry which is preliminary data.</text>
</comment>
<dbReference type="OrthoDB" id="9774451at2"/>
<dbReference type="InterPro" id="IPR018313">
    <property type="entry name" value="SBP_3_CS"/>
</dbReference>
<reference evidence="8 9" key="1">
    <citation type="submission" date="2016-09" db="EMBL/GenBank/DDBJ databases">
        <title>Complete genome of Desulfosporosinus sp. OL.</title>
        <authorList>
            <person name="Mardanov A."/>
            <person name="Beletsky A."/>
            <person name="Panova A."/>
            <person name="Karnachuk O."/>
            <person name="Ravin N."/>
        </authorList>
    </citation>
    <scope>NUCLEOTIDE SEQUENCE [LARGE SCALE GENOMIC DNA]</scope>
    <source>
        <strain evidence="8 9">OL</strain>
    </source>
</reference>
<dbReference type="PROSITE" id="PS01039">
    <property type="entry name" value="SBP_BACTERIAL_3"/>
    <property type="match status" value="1"/>
</dbReference>
<dbReference type="RefSeq" id="WP_083642403.1">
    <property type="nucleotide sequence ID" value="NZ_MLBF01000011.1"/>
</dbReference>
<name>A0A1Q8QXR3_9FIRM</name>
<dbReference type="GO" id="GO:0016020">
    <property type="term" value="C:membrane"/>
    <property type="evidence" value="ECO:0007669"/>
    <property type="project" value="InterPro"/>
</dbReference>
<evidence type="ECO:0000256" key="1">
    <source>
        <dbReference type="ARBA" id="ARBA00004196"/>
    </source>
</evidence>
<dbReference type="EMBL" id="MLBF01000011">
    <property type="protein sequence ID" value="OLN32118.1"/>
    <property type="molecule type" value="Genomic_DNA"/>
</dbReference>
<dbReference type="PROSITE" id="PS51257">
    <property type="entry name" value="PROKAR_LIPOPROTEIN"/>
    <property type="match status" value="1"/>
</dbReference>
<protein>
    <submittedName>
        <fullName evidence="8">Glutamine ABC transporter, periplasmic glutamine-binding protein</fullName>
    </submittedName>
</protein>
<comment type="similarity">
    <text evidence="2 4">Belongs to the bacterial solute-binding protein 3 family.</text>
</comment>
<accession>A0A1Q8QXR3</accession>
<evidence type="ECO:0000259" key="6">
    <source>
        <dbReference type="SMART" id="SM00062"/>
    </source>
</evidence>
<feature type="signal peptide" evidence="5">
    <location>
        <begin position="1"/>
        <end position="24"/>
    </location>
</feature>
<dbReference type="PANTHER" id="PTHR35936:SF17">
    <property type="entry name" value="ARGININE-BINDING EXTRACELLULAR PROTEIN ARTP"/>
    <property type="match status" value="1"/>
</dbReference>
<dbReference type="GO" id="GO:0030313">
    <property type="term" value="C:cell envelope"/>
    <property type="evidence" value="ECO:0007669"/>
    <property type="project" value="UniProtKB-SubCell"/>
</dbReference>
<organism evidence="8 9">
    <name type="scientific">Desulfosporosinus metallidurans</name>
    <dbReference type="NCBI Taxonomy" id="1888891"/>
    <lineage>
        <taxon>Bacteria</taxon>
        <taxon>Bacillati</taxon>
        <taxon>Bacillota</taxon>
        <taxon>Clostridia</taxon>
        <taxon>Eubacteriales</taxon>
        <taxon>Desulfitobacteriaceae</taxon>
        <taxon>Desulfosporosinus</taxon>
    </lineage>
</organism>
<dbReference type="SUPFAM" id="SSF53850">
    <property type="entry name" value="Periplasmic binding protein-like II"/>
    <property type="match status" value="1"/>
</dbReference>
<evidence type="ECO:0000256" key="2">
    <source>
        <dbReference type="ARBA" id="ARBA00010333"/>
    </source>
</evidence>
<keyword evidence="3 5" id="KW-0732">Signal</keyword>